<proteinExistence type="predicted"/>
<evidence type="ECO:0000313" key="2">
    <source>
        <dbReference type="EMBL" id="KAG5176500.1"/>
    </source>
</evidence>
<feature type="compositionally biased region" description="Basic and acidic residues" evidence="1">
    <location>
        <begin position="39"/>
        <end position="53"/>
    </location>
</feature>
<feature type="compositionally biased region" description="Low complexity" evidence="1">
    <location>
        <begin position="213"/>
        <end position="227"/>
    </location>
</feature>
<dbReference type="Proteomes" id="UP000664859">
    <property type="component" value="Unassembled WGS sequence"/>
</dbReference>
<protein>
    <submittedName>
        <fullName evidence="2">Uncharacterized protein</fullName>
    </submittedName>
</protein>
<name>A0A836C821_9STRA</name>
<feature type="compositionally biased region" description="Low complexity" evidence="1">
    <location>
        <begin position="59"/>
        <end position="73"/>
    </location>
</feature>
<accession>A0A836C821</accession>
<dbReference type="AlphaFoldDB" id="A0A836C821"/>
<comment type="caution">
    <text evidence="2">The sequence shown here is derived from an EMBL/GenBank/DDBJ whole genome shotgun (WGS) entry which is preliminary data.</text>
</comment>
<organism evidence="2 3">
    <name type="scientific">Tribonema minus</name>
    <dbReference type="NCBI Taxonomy" id="303371"/>
    <lineage>
        <taxon>Eukaryota</taxon>
        <taxon>Sar</taxon>
        <taxon>Stramenopiles</taxon>
        <taxon>Ochrophyta</taxon>
        <taxon>PX clade</taxon>
        <taxon>Xanthophyceae</taxon>
        <taxon>Tribonematales</taxon>
        <taxon>Tribonemataceae</taxon>
        <taxon>Tribonema</taxon>
    </lineage>
</organism>
<keyword evidence="3" id="KW-1185">Reference proteome</keyword>
<reference evidence="2" key="1">
    <citation type="submission" date="2021-02" db="EMBL/GenBank/DDBJ databases">
        <title>First Annotated Genome of the Yellow-green Alga Tribonema minus.</title>
        <authorList>
            <person name="Mahan K.M."/>
        </authorList>
    </citation>
    <scope>NUCLEOTIDE SEQUENCE</scope>
    <source>
        <strain evidence="2">UTEX B ZZ1240</strain>
    </source>
</reference>
<dbReference type="EMBL" id="JAFCMP010000536">
    <property type="protein sequence ID" value="KAG5176500.1"/>
    <property type="molecule type" value="Genomic_DNA"/>
</dbReference>
<evidence type="ECO:0000313" key="3">
    <source>
        <dbReference type="Proteomes" id="UP000664859"/>
    </source>
</evidence>
<feature type="region of interest" description="Disordered" evidence="1">
    <location>
        <begin position="1"/>
        <end position="86"/>
    </location>
</feature>
<evidence type="ECO:0000256" key="1">
    <source>
        <dbReference type="SAM" id="MobiDB-lite"/>
    </source>
</evidence>
<gene>
    <name evidence="2" type="ORF">JKP88DRAFT_242303</name>
</gene>
<sequence>MSQQQQHLVADPAVATAEQEEEERLEEARLQRLRAFRKAHPELSAHARGRSQDSDTTGASQPAIPAAAATGAEPQHEQAQSSPEDWVEYKPTNYVCQLQPLLRCGRVYNGTDHPSDAPPLYRRGQLPPDASTVRVFILNTLETSIRTTDAACVPTWHAAVGSTATGSPYSLVHQKMLAASGKQRGSFNKRHIGGGRGAVTTAAAAARAAAATSAAARRGGSASAPASYDVQLHAAPDG</sequence>
<feature type="region of interest" description="Disordered" evidence="1">
    <location>
        <begin position="213"/>
        <end position="238"/>
    </location>
</feature>